<comment type="caution">
    <text evidence="3">The sequence shown here is derived from an EMBL/GenBank/DDBJ whole genome shotgun (WGS) entry which is preliminary data.</text>
</comment>
<sequence length="158" mass="16930">MDQGSIRAWCEDVADKTSPESPANTKSLGAELSKMALATLGAADITPPQSPLLHGAPMSFFEDLIDLGHEFAAARSATSSRDETRTTCGVPPTKDSTSKYTDNEGIISTRTAEYPGPPGLRQHHNHPVWNLGMVRIARYIAMAGLISMFMGMAGKDLP</sequence>
<dbReference type="Proteomes" id="UP000799776">
    <property type="component" value="Unassembled WGS sequence"/>
</dbReference>
<feature type="transmembrane region" description="Helical" evidence="2">
    <location>
        <begin position="136"/>
        <end position="154"/>
    </location>
</feature>
<keyword evidence="4" id="KW-1185">Reference proteome</keyword>
<accession>A0A9P4LYN8</accession>
<dbReference type="EMBL" id="ML978720">
    <property type="protein sequence ID" value="KAF2087301.1"/>
    <property type="molecule type" value="Genomic_DNA"/>
</dbReference>
<evidence type="ECO:0000313" key="4">
    <source>
        <dbReference type="Proteomes" id="UP000799776"/>
    </source>
</evidence>
<evidence type="ECO:0000256" key="1">
    <source>
        <dbReference type="SAM" id="MobiDB-lite"/>
    </source>
</evidence>
<evidence type="ECO:0000313" key="3">
    <source>
        <dbReference type="EMBL" id="KAF2087301.1"/>
    </source>
</evidence>
<evidence type="ECO:0000256" key="2">
    <source>
        <dbReference type="SAM" id="Phobius"/>
    </source>
</evidence>
<protein>
    <submittedName>
        <fullName evidence="3">Uncharacterized protein</fullName>
    </submittedName>
</protein>
<proteinExistence type="predicted"/>
<keyword evidence="2" id="KW-0812">Transmembrane</keyword>
<reference evidence="3" key="1">
    <citation type="journal article" date="2020" name="Stud. Mycol.">
        <title>101 Dothideomycetes genomes: a test case for predicting lifestyles and emergence of pathogens.</title>
        <authorList>
            <person name="Haridas S."/>
            <person name="Albert R."/>
            <person name="Binder M."/>
            <person name="Bloem J."/>
            <person name="Labutti K."/>
            <person name="Salamov A."/>
            <person name="Andreopoulos B."/>
            <person name="Baker S."/>
            <person name="Barry K."/>
            <person name="Bills G."/>
            <person name="Bluhm B."/>
            <person name="Cannon C."/>
            <person name="Castanera R."/>
            <person name="Culley D."/>
            <person name="Daum C."/>
            <person name="Ezra D."/>
            <person name="Gonzalez J."/>
            <person name="Henrissat B."/>
            <person name="Kuo A."/>
            <person name="Liang C."/>
            <person name="Lipzen A."/>
            <person name="Lutzoni F."/>
            <person name="Magnuson J."/>
            <person name="Mondo S."/>
            <person name="Nolan M."/>
            <person name="Ohm R."/>
            <person name="Pangilinan J."/>
            <person name="Park H.-J."/>
            <person name="Ramirez L."/>
            <person name="Alfaro M."/>
            <person name="Sun H."/>
            <person name="Tritt A."/>
            <person name="Yoshinaga Y."/>
            <person name="Zwiers L.-H."/>
            <person name="Turgeon B."/>
            <person name="Goodwin S."/>
            <person name="Spatafora J."/>
            <person name="Crous P."/>
            <person name="Grigoriev I."/>
        </authorList>
    </citation>
    <scope>NUCLEOTIDE SEQUENCE</scope>
    <source>
        <strain evidence="3">CBS 121410</strain>
    </source>
</reference>
<keyword evidence="2" id="KW-0472">Membrane</keyword>
<organism evidence="3 4">
    <name type="scientific">Saccharata proteae CBS 121410</name>
    <dbReference type="NCBI Taxonomy" id="1314787"/>
    <lineage>
        <taxon>Eukaryota</taxon>
        <taxon>Fungi</taxon>
        <taxon>Dikarya</taxon>
        <taxon>Ascomycota</taxon>
        <taxon>Pezizomycotina</taxon>
        <taxon>Dothideomycetes</taxon>
        <taxon>Dothideomycetes incertae sedis</taxon>
        <taxon>Botryosphaeriales</taxon>
        <taxon>Saccharataceae</taxon>
        <taxon>Saccharata</taxon>
    </lineage>
</organism>
<keyword evidence="2" id="KW-1133">Transmembrane helix</keyword>
<feature type="region of interest" description="Disordered" evidence="1">
    <location>
        <begin position="75"/>
        <end position="101"/>
    </location>
</feature>
<name>A0A9P4LYN8_9PEZI</name>
<gene>
    <name evidence="3" type="ORF">K490DRAFT_65694</name>
</gene>
<dbReference type="AlphaFoldDB" id="A0A9P4LYN8"/>